<evidence type="ECO:0000256" key="2">
    <source>
        <dbReference type="ARBA" id="ARBA00022679"/>
    </source>
</evidence>
<dbReference type="PANTHER" id="PTHR43356">
    <property type="entry name" value="PHOSPHATE ACETYLTRANSFERASE"/>
    <property type="match status" value="1"/>
</dbReference>
<evidence type="ECO:0000256" key="1">
    <source>
        <dbReference type="ARBA" id="ARBA00005656"/>
    </source>
</evidence>
<evidence type="ECO:0000313" key="5">
    <source>
        <dbReference type="EMBL" id="RVU23006.1"/>
    </source>
</evidence>
<dbReference type="GO" id="GO:0016746">
    <property type="term" value="F:acyltransferase activity"/>
    <property type="evidence" value="ECO:0007669"/>
    <property type="project" value="UniProtKB-KW"/>
</dbReference>
<protein>
    <submittedName>
        <fullName evidence="5">Phosphotransacetylase</fullName>
    </submittedName>
</protein>
<keyword evidence="3" id="KW-0012">Acyltransferase</keyword>
<dbReference type="Pfam" id="PF01515">
    <property type="entry name" value="PTA_PTB"/>
    <property type="match status" value="1"/>
</dbReference>
<evidence type="ECO:0000259" key="4">
    <source>
        <dbReference type="Pfam" id="PF01515"/>
    </source>
</evidence>
<name>A0A3S2VEU8_9ACTN</name>
<comment type="caution">
    <text evidence="5">The sequence shown here is derived from an EMBL/GenBank/DDBJ whole genome shotgun (WGS) entry which is preliminary data.</text>
</comment>
<dbReference type="Gene3D" id="3.40.50.10750">
    <property type="entry name" value="Isocitrate/Isopropylmalate dehydrogenase-like"/>
    <property type="match status" value="1"/>
</dbReference>
<keyword evidence="6" id="KW-1185">Reference proteome</keyword>
<accession>A0A3S2VEU8</accession>
<dbReference type="EMBL" id="RZYA01000008">
    <property type="protein sequence ID" value="RVU23006.1"/>
    <property type="molecule type" value="Genomic_DNA"/>
</dbReference>
<dbReference type="PANTHER" id="PTHR43356:SF1">
    <property type="entry name" value="PHOSPHATE ACETYLTRANSFERASE EUTD"/>
    <property type="match status" value="1"/>
</dbReference>
<feature type="domain" description="Phosphate acetyl/butaryl transferase" evidence="4">
    <location>
        <begin position="35"/>
        <end position="345"/>
    </location>
</feature>
<comment type="similarity">
    <text evidence="1">Belongs to the phosphate acetyltransferase and butyryltransferase family.</text>
</comment>
<dbReference type="AlphaFoldDB" id="A0A3S2VEU8"/>
<dbReference type="InterPro" id="IPR012147">
    <property type="entry name" value="P_Ac_Bu_trans"/>
</dbReference>
<dbReference type="SUPFAM" id="SSF53659">
    <property type="entry name" value="Isocitrate/Isopropylmalate dehydrogenase-like"/>
    <property type="match status" value="1"/>
</dbReference>
<evidence type="ECO:0000256" key="3">
    <source>
        <dbReference type="ARBA" id="ARBA00023315"/>
    </source>
</evidence>
<dbReference type="InterPro" id="IPR042112">
    <property type="entry name" value="P_AcTrfase_dom2"/>
</dbReference>
<gene>
    <name evidence="5" type="ORF">EOT10_18205</name>
</gene>
<evidence type="ECO:0000313" key="6">
    <source>
        <dbReference type="Proteomes" id="UP000283128"/>
    </source>
</evidence>
<dbReference type="OrthoDB" id="9808984at2"/>
<dbReference type="Proteomes" id="UP000283128">
    <property type="component" value="Unassembled WGS sequence"/>
</dbReference>
<dbReference type="InterPro" id="IPR042113">
    <property type="entry name" value="P_AcTrfase_dom1"/>
</dbReference>
<keyword evidence="2" id="KW-0808">Transferase</keyword>
<dbReference type="Gene3D" id="3.40.50.10950">
    <property type="match status" value="1"/>
</dbReference>
<sequence length="356" mass="36587">MLIDPLDPARPPAGPAGAAVQHLLDTWAQRLRPATRRPRVALAEGTDPRALWAAVRLAEQHAITPVLVGDPARIHARAAELGLKLPDDPDRLDLLDPAALAADDHCADTLAKALAARRGLPLAGRRDLAADPLYLTATALRLGKVDACVAGSNRPTADVLRAGLHVVGLAPGIRTLSSSFLMVMPGGDLLGYGDCAVVVDPTSRELADISLATAATYRALTGETPRVALLSFSTKGSAAHVQVDRVREALSLVRATAPDLVVDGEMQYDAAAVPAIGRSKVPSSKLAGRANTFVFPGLAAGNIGYKIAQWAGGAAAVGPLLQGLAAPLHDLSRGCTGPDIAALALASALQAEAVLG</sequence>
<organism evidence="5 6">
    <name type="scientific">Streptomyces antnestii</name>
    <dbReference type="NCBI Taxonomy" id="2494256"/>
    <lineage>
        <taxon>Bacteria</taxon>
        <taxon>Bacillati</taxon>
        <taxon>Actinomycetota</taxon>
        <taxon>Actinomycetes</taxon>
        <taxon>Kitasatosporales</taxon>
        <taxon>Streptomycetaceae</taxon>
        <taxon>Streptomyces</taxon>
    </lineage>
</organism>
<dbReference type="NCBIfam" id="NF007233">
    <property type="entry name" value="PRK09653.1"/>
    <property type="match status" value="1"/>
</dbReference>
<reference evidence="5 6" key="1">
    <citation type="submission" date="2019-01" db="EMBL/GenBank/DDBJ databases">
        <title>Genome sequences of Streptomyces and Rhizobium isolates collected from root and soil.</title>
        <authorList>
            <person name="Chhettri S."/>
            <person name="Sevigny J.L."/>
            <person name="Sen A."/>
            <person name="Ennis N."/>
            <person name="Tisa L."/>
        </authorList>
    </citation>
    <scope>NUCLEOTIDE SEQUENCE [LARGE SCALE GENOMIC DNA]</scope>
    <source>
        <strain evidence="5 6">San01</strain>
    </source>
</reference>
<dbReference type="PIRSF" id="PIRSF000428">
    <property type="entry name" value="P_Ac_trans"/>
    <property type="match status" value="1"/>
</dbReference>
<dbReference type="InterPro" id="IPR050500">
    <property type="entry name" value="Phos_Acetyltrans/Butyryltrans"/>
</dbReference>
<proteinExistence type="inferred from homology"/>
<dbReference type="InterPro" id="IPR002505">
    <property type="entry name" value="PTA_PTB"/>
</dbReference>